<dbReference type="AlphaFoldDB" id="A0A3N4HSQ7"/>
<gene>
    <name evidence="1" type="ORF">BJ508DRAFT_364836</name>
</gene>
<accession>A0A3N4HSQ7</accession>
<sequence length="479" mass="56093">MTSNGLPPVHYPDIPEFTYSPSTGLLFDSFPREPAERLLRMLDDEVFLESQDLQFRDECLKFCTKRSLLAQHEHYGIATTKLDLQYDLQTKLLEAVRKGKCDKQPPELARIQDELERKYKKESDAYEVELKQQYRERFLRLADDPKKAISFDVDLFFDHYILGHAQQAPRALYLTGSKGNPESHPTTKKLLSEKRIFSRYHKWDDPSVATVIGSIDVLVIGTDRKAVNKLFNKLVRKKKDALDEEEQERIEKIGDLWLKDEMIRREGNWKKAMEKHKIFVKYMKPLYKEGGHDCFPDDENVIDGVFGAILGTYVLRCDFMASAQPAFVGDGFCMNIREDYPRMSNFKGGFSVGADFFLGMYKNCSAQFWREGESPYDYSVRKNGYDNDNYDYLKRSRQDIRREEIAHQRKVGVEADSKVKAGKRFYFIHRGRDFMDGTIERYDDTDKDVSYIEFTDSTFTEFKGVFYYIGEKYSQFNLE</sequence>
<dbReference type="Proteomes" id="UP000275078">
    <property type="component" value="Unassembled WGS sequence"/>
</dbReference>
<name>A0A3N4HSQ7_ASCIM</name>
<dbReference type="EMBL" id="ML119736">
    <property type="protein sequence ID" value="RPA76862.1"/>
    <property type="molecule type" value="Genomic_DNA"/>
</dbReference>
<evidence type="ECO:0000313" key="1">
    <source>
        <dbReference type="EMBL" id="RPA76862.1"/>
    </source>
</evidence>
<keyword evidence="2" id="KW-1185">Reference proteome</keyword>
<proteinExistence type="predicted"/>
<reference evidence="1 2" key="1">
    <citation type="journal article" date="2018" name="Nat. Ecol. Evol.">
        <title>Pezizomycetes genomes reveal the molecular basis of ectomycorrhizal truffle lifestyle.</title>
        <authorList>
            <person name="Murat C."/>
            <person name="Payen T."/>
            <person name="Noel B."/>
            <person name="Kuo A."/>
            <person name="Morin E."/>
            <person name="Chen J."/>
            <person name="Kohler A."/>
            <person name="Krizsan K."/>
            <person name="Balestrini R."/>
            <person name="Da Silva C."/>
            <person name="Montanini B."/>
            <person name="Hainaut M."/>
            <person name="Levati E."/>
            <person name="Barry K.W."/>
            <person name="Belfiori B."/>
            <person name="Cichocki N."/>
            <person name="Clum A."/>
            <person name="Dockter R.B."/>
            <person name="Fauchery L."/>
            <person name="Guy J."/>
            <person name="Iotti M."/>
            <person name="Le Tacon F."/>
            <person name="Lindquist E.A."/>
            <person name="Lipzen A."/>
            <person name="Malagnac F."/>
            <person name="Mello A."/>
            <person name="Molinier V."/>
            <person name="Miyauchi S."/>
            <person name="Poulain J."/>
            <person name="Riccioni C."/>
            <person name="Rubini A."/>
            <person name="Sitrit Y."/>
            <person name="Splivallo R."/>
            <person name="Traeger S."/>
            <person name="Wang M."/>
            <person name="Zifcakova L."/>
            <person name="Wipf D."/>
            <person name="Zambonelli A."/>
            <person name="Paolocci F."/>
            <person name="Nowrousian M."/>
            <person name="Ottonello S."/>
            <person name="Baldrian P."/>
            <person name="Spatafora J.W."/>
            <person name="Henrissat B."/>
            <person name="Nagy L.G."/>
            <person name="Aury J.M."/>
            <person name="Wincker P."/>
            <person name="Grigoriev I.V."/>
            <person name="Bonfante P."/>
            <person name="Martin F.M."/>
        </authorList>
    </citation>
    <scope>NUCLEOTIDE SEQUENCE [LARGE SCALE GENOMIC DNA]</scope>
    <source>
        <strain evidence="1 2">RN42</strain>
    </source>
</reference>
<evidence type="ECO:0000313" key="2">
    <source>
        <dbReference type="Proteomes" id="UP000275078"/>
    </source>
</evidence>
<protein>
    <submittedName>
        <fullName evidence="1">Uncharacterized protein</fullName>
    </submittedName>
</protein>
<organism evidence="1 2">
    <name type="scientific">Ascobolus immersus RN42</name>
    <dbReference type="NCBI Taxonomy" id="1160509"/>
    <lineage>
        <taxon>Eukaryota</taxon>
        <taxon>Fungi</taxon>
        <taxon>Dikarya</taxon>
        <taxon>Ascomycota</taxon>
        <taxon>Pezizomycotina</taxon>
        <taxon>Pezizomycetes</taxon>
        <taxon>Pezizales</taxon>
        <taxon>Ascobolaceae</taxon>
        <taxon>Ascobolus</taxon>
    </lineage>
</organism>